<dbReference type="RefSeq" id="WP_369705408.1">
    <property type="nucleotide sequence ID" value="NZ_JBGEWD010000020.1"/>
</dbReference>
<organism evidence="1 2">
    <name type="scientific">Clostridium moutaii</name>
    <dbReference type="NCBI Taxonomy" id="3240932"/>
    <lineage>
        <taxon>Bacteria</taxon>
        <taxon>Bacillati</taxon>
        <taxon>Bacillota</taxon>
        <taxon>Clostridia</taxon>
        <taxon>Eubacteriales</taxon>
        <taxon>Clostridiaceae</taxon>
        <taxon>Clostridium</taxon>
    </lineage>
</organism>
<dbReference type="Proteomes" id="UP001564657">
    <property type="component" value="Unassembled WGS sequence"/>
</dbReference>
<name>A0ABV4BXE4_9CLOT</name>
<keyword evidence="2" id="KW-1185">Reference proteome</keyword>
<reference evidence="1 2" key="1">
    <citation type="submission" date="2024-08" db="EMBL/GenBank/DDBJ databases">
        <title>Clostridium lapicellarii sp. nov., and Clostridium renhuaiense sp. nov., two species isolated from the mud in a fermentation cellar used for producing sauce-flavour Chinese liquors.</title>
        <authorList>
            <person name="Yang F."/>
            <person name="Wang H."/>
            <person name="Chen L.Q."/>
            <person name="Zhou N."/>
            <person name="Lu J.J."/>
            <person name="Pu X.X."/>
            <person name="Wan B."/>
            <person name="Wang L."/>
            <person name="Liu S.J."/>
        </authorList>
    </citation>
    <scope>NUCLEOTIDE SEQUENCE [LARGE SCALE GENOMIC DNA]</scope>
    <source>
        <strain evidence="1 2">MT-5</strain>
    </source>
</reference>
<evidence type="ECO:0000313" key="1">
    <source>
        <dbReference type="EMBL" id="MEY8001513.1"/>
    </source>
</evidence>
<dbReference type="EMBL" id="JBGEWD010000020">
    <property type="protein sequence ID" value="MEY8001513.1"/>
    <property type="molecule type" value="Genomic_DNA"/>
</dbReference>
<proteinExistence type="predicted"/>
<evidence type="ECO:0000313" key="2">
    <source>
        <dbReference type="Proteomes" id="UP001564657"/>
    </source>
</evidence>
<comment type="caution">
    <text evidence="1">The sequence shown here is derived from an EMBL/GenBank/DDBJ whole genome shotgun (WGS) entry which is preliminary data.</text>
</comment>
<accession>A0ABV4BXE4</accession>
<protein>
    <recommendedName>
        <fullName evidence="3">Sporulation protein Cse60</fullName>
    </recommendedName>
</protein>
<gene>
    <name evidence="1" type="ORF">AB8U03_15155</name>
</gene>
<evidence type="ECO:0008006" key="3">
    <source>
        <dbReference type="Google" id="ProtNLM"/>
    </source>
</evidence>
<sequence>MITYRSGAIKIKGLCGKTLKSLEDKIKDALEVDLKDKMIIDIKYAQTQNEYTALIIYDKGIN</sequence>